<sequence>MEGSIIGFKRLANHSWFDFSGVFAISHTTVENYKQSAAIQTLMTRVKYNVTGGLTGLDDHACARLIYNTKLSNKLAYGKLYALKGFLVGAKRHEMPFFMCDIDGKHEVPENYPKQDIQIRSLGRVDKPLSDLDNQRHESTISVVVRHDGVNEDDEEDQSILVEYVVPWNNSAKTFSKAFTVGRQVSFCGTLGGWSRRLDMMSVKVTSGYLHDGQVGK</sequence>
<reference evidence="2" key="4">
    <citation type="submission" date="2025-05" db="UniProtKB">
        <authorList>
            <consortium name="EnsemblFungi"/>
        </authorList>
    </citation>
    <scope>IDENTIFICATION</scope>
    <source>
        <strain evidence="2">isolate 1-1 / race 1 (BBBD)</strain>
    </source>
</reference>
<evidence type="ECO:0000313" key="1">
    <source>
        <dbReference type="EMBL" id="OAV89936.1"/>
    </source>
</evidence>
<dbReference type="EnsemblFungi" id="PTTG_28487-t43_1">
    <property type="protein sequence ID" value="PTTG_28487-t43_1-p1"/>
    <property type="gene ID" value="PTTG_28487"/>
</dbReference>
<reference evidence="1" key="2">
    <citation type="submission" date="2016-05" db="EMBL/GenBank/DDBJ databases">
        <title>Comparative analysis highlights variable genome content of wheat rusts and divergence of the mating loci.</title>
        <authorList>
            <person name="Cuomo C.A."/>
            <person name="Bakkeren G."/>
            <person name="Szabo L."/>
            <person name="Khalil H."/>
            <person name="Joly D."/>
            <person name="Goldberg J."/>
            <person name="Young S."/>
            <person name="Zeng Q."/>
            <person name="Fellers J."/>
        </authorList>
    </citation>
    <scope>NUCLEOTIDE SEQUENCE [LARGE SCALE GENOMIC DNA]</scope>
    <source>
        <strain evidence="1">1-1 BBBD Race 1</strain>
    </source>
</reference>
<organism evidence="1">
    <name type="scientific">Puccinia triticina (isolate 1-1 / race 1 (BBBD))</name>
    <name type="common">Brown leaf rust fungus</name>
    <dbReference type="NCBI Taxonomy" id="630390"/>
    <lineage>
        <taxon>Eukaryota</taxon>
        <taxon>Fungi</taxon>
        <taxon>Dikarya</taxon>
        <taxon>Basidiomycota</taxon>
        <taxon>Pucciniomycotina</taxon>
        <taxon>Pucciniomycetes</taxon>
        <taxon>Pucciniales</taxon>
        <taxon>Pucciniaceae</taxon>
        <taxon>Puccinia</taxon>
    </lineage>
</organism>
<reference evidence="2 3" key="3">
    <citation type="journal article" date="2017" name="G3 (Bethesda)">
        <title>Comparative analysis highlights variable genome content of wheat rusts and divergence of the mating loci.</title>
        <authorList>
            <person name="Cuomo C.A."/>
            <person name="Bakkeren G."/>
            <person name="Khalil H.B."/>
            <person name="Panwar V."/>
            <person name="Joly D."/>
            <person name="Linning R."/>
            <person name="Sakthikumar S."/>
            <person name="Song X."/>
            <person name="Adiconis X."/>
            <person name="Fan L."/>
            <person name="Goldberg J.M."/>
            <person name="Levin J.Z."/>
            <person name="Young S."/>
            <person name="Zeng Q."/>
            <person name="Anikster Y."/>
            <person name="Bruce M."/>
            <person name="Wang M."/>
            <person name="Yin C."/>
            <person name="McCallum B."/>
            <person name="Szabo L.J."/>
            <person name="Hulbert S."/>
            <person name="Chen X."/>
            <person name="Fellers J.P."/>
        </authorList>
    </citation>
    <scope>NUCLEOTIDE SEQUENCE</scope>
    <source>
        <strain evidence="3">Isolate 1-1 / race 1 (BBBD)</strain>
        <strain evidence="2">isolate 1-1 / race 1 (BBBD)</strain>
    </source>
</reference>
<accession>A0A180GB17</accession>
<protein>
    <submittedName>
        <fullName evidence="1 2">Uncharacterized protein</fullName>
    </submittedName>
</protein>
<dbReference type="Proteomes" id="UP000005240">
    <property type="component" value="Unassembled WGS sequence"/>
</dbReference>
<dbReference type="OrthoDB" id="10574322at2759"/>
<dbReference type="VEuPathDB" id="FungiDB:PTTG_28487"/>
<reference evidence="1" key="1">
    <citation type="submission" date="2009-11" db="EMBL/GenBank/DDBJ databases">
        <authorList>
            <consortium name="The Broad Institute Genome Sequencing Platform"/>
            <person name="Ward D."/>
            <person name="Feldgarden M."/>
            <person name="Earl A."/>
            <person name="Young S.K."/>
            <person name="Zeng Q."/>
            <person name="Koehrsen M."/>
            <person name="Alvarado L."/>
            <person name="Berlin A."/>
            <person name="Bochicchio J."/>
            <person name="Borenstein D."/>
            <person name="Chapman S.B."/>
            <person name="Chen Z."/>
            <person name="Engels R."/>
            <person name="Freedman E."/>
            <person name="Gellesch M."/>
            <person name="Goldberg J."/>
            <person name="Griggs A."/>
            <person name="Gujja S."/>
            <person name="Heilman E."/>
            <person name="Heiman D."/>
            <person name="Hepburn T."/>
            <person name="Howarth C."/>
            <person name="Jen D."/>
            <person name="Larson L."/>
            <person name="Lewis B."/>
            <person name="Mehta T."/>
            <person name="Park D."/>
            <person name="Pearson M."/>
            <person name="Roberts A."/>
            <person name="Saif S."/>
            <person name="Shea T."/>
            <person name="Shenoy N."/>
            <person name="Sisk P."/>
            <person name="Stolte C."/>
            <person name="Sykes S."/>
            <person name="Thomson T."/>
            <person name="Walk T."/>
            <person name="White J."/>
            <person name="Yandava C."/>
            <person name="Izard J."/>
            <person name="Baranova O.V."/>
            <person name="Blanton J.M."/>
            <person name="Tanner A.C."/>
            <person name="Dewhirst F.E."/>
            <person name="Haas B."/>
            <person name="Nusbaum C."/>
            <person name="Birren B."/>
        </authorList>
    </citation>
    <scope>NUCLEOTIDE SEQUENCE [LARGE SCALE GENOMIC DNA]</scope>
    <source>
        <strain evidence="1">1-1 BBBD Race 1</strain>
    </source>
</reference>
<keyword evidence="3" id="KW-1185">Reference proteome</keyword>
<dbReference type="EMBL" id="ADAS02000114">
    <property type="protein sequence ID" value="OAV89936.1"/>
    <property type="molecule type" value="Genomic_DNA"/>
</dbReference>
<name>A0A180GB17_PUCT1</name>
<gene>
    <name evidence="1" type="ORF">PTTG_28487</name>
</gene>
<evidence type="ECO:0000313" key="3">
    <source>
        <dbReference type="Proteomes" id="UP000005240"/>
    </source>
</evidence>
<proteinExistence type="predicted"/>
<evidence type="ECO:0000313" key="2">
    <source>
        <dbReference type="EnsemblFungi" id="PTTG_28487-t43_1-p1"/>
    </source>
</evidence>
<dbReference type="AlphaFoldDB" id="A0A180GB17"/>